<dbReference type="OrthoDB" id="3650831at2759"/>
<accession>A0A139IKL6</accession>
<evidence type="ECO:0000313" key="2">
    <source>
        <dbReference type="EMBL" id="KXT15185.1"/>
    </source>
</evidence>
<sequence length="262" mass="29156">MDIRTSRVRQQATRGSHRTTKSSTSIKNRPSATKISNASASDMAQTHLQPSIASSPINHFRLMDLSPELRNQIYEMAFAGEFSGEGRVDMCASRPPSCALLQASRQVHQESKQIFVDALRTYYEHSKFFMTFNSEDHPRAELSQIASRFDLQKVRNVRVVLVIPHFITTGELVWEPDQMTWAAACHPRGSQGPGNFDGFAVAVRNASGAAMVWNVGSTKAGRDHLVEIYMANLVVGLEEQVKVMVDFLLRKATSVAFAMRAP</sequence>
<organism evidence="2 3">
    <name type="scientific">Pseudocercospora musae</name>
    <dbReference type="NCBI Taxonomy" id="113226"/>
    <lineage>
        <taxon>Eukaryota</taxon>
        <taxon>Fungi</taxon>
        <taxon>Dikarya</taxon>
        <taxon>Ascomycota</taxon>
        <taxon>Pezizomycotina</taxon>
        <taxon>Dothideomycetes</taxon>
        <taxon>Dothideomycetidae</taxon>
        <taxon>Mycosphaerellales</taxon>
        <taxon>Mycosphaerellaceae</taxon>
        <taxon>Pseudocercospora</taxon>
    </lineage>
</organism>
<feature type="compositionally biased region" description="Polar residues" evidence="1">
    <location>
        <begin position="21"/>
        <end position="46"/>
    </location>
</feature>
<evidence type="ECO:0000256" key="1">
    <source>
        <dbReference type="SAM" id="MobiDB-lite"/>
    </source>
</evidence>
<reference evidence="2 3" key="1">
    <citation type="submission" date="2015-07" db="EMBL/GenBank/DDBJ databases">
        <title>Comparative genomics of the Sigatoka disease complex on banana suggests a link between parallel evolutionary changes in Pseudocercospora fijiensis and Pseudocercospora eumusae and increased virulence on the banana host.</title>
        <authorList>
            <person name="Chang T.-C."/>
            <person name="Salvucci A."/>
            <person name="Crous P.W."/>
            <person name="Stergiopoulos I."/>
        </authorList>
    </citation>
    <scope>NUCLEOTIDE SEQUENCE [LARGE SCALE GENOMIC DNA]</scope>
    <source>
        <strain evidence="2 3">CBS 116634</strain>
    </source>
</reference>
<protein>
    <submittedName>
        <fullName evidence="2">Uncharacterized protein</fullName>
    </submittedName>
</protein>
<comment type="caution">
    <text evidence="2">The sequence shown here is derived from an EMBL/GenBank/DDBJ whole genome shotgun (WGS) entry which is preliminary data.</text>
</comment>
<keyword evidence="3" id="KW-1185">Reference proteome</keyword>
<dbReference type="EMBL" id="LFZO01000064">
    <property type="protein sequence ID" value="KXT15185.1"/>
    <property type="molecule type" value="Genomic_DNA"/>
</dbReference>
<dbReference type="AlphaFoldDB" id="A0A139IKL6"/>
<evidence type="ECO:0000313" key="3">
    <source>
        <dbReference type="Proteomes" id="UP000073492"/>
    </source>
</evidence>
<gene>
    <name evidence="2" type="ORF">AC579_3930</name>
</gene>
<feature type="region of interest" description="Disordered" evidence="1">
    <location>
        <begin position="1"/>
        <end position="46"/>
    </location>
</feature>
<proteinExistence type="predicted"/>
<name>A0A139IKL6_9PEZI</name>
<dbReference type="Proteomes" id="UP000073492">
    <property type="component" value="Unassembled WGS sequence"/>
</dbReference>